<sequence length="389" mass="43194">MSHDRIDEQMLEYLANNDIAGASLLVRNDTGVLYRNKWGYANLEAAAPVEYDTIFRLASLTKPITAAAVLILVDQGKIGLDDEIVNFIPEFNDLMVCRTEFDLASLNDLAKVDLENIKLERAKRNVTIRDLLSHSSGLGMGVAGHLLAMKLSEPGDTLETRFRKFQALPADFEPGESTGYSAVVGFDALGRAIEVASGMSLERFLRENLFEPLEMNDTAFHINDHQQKRLAVLYKSENGDIFKAPDSEDIDAMVIGGPRYYSGAGGLYSTLSDYDRFAQMLLHEGEYKERRILKAETVRRIHREGAYKHLDFAPGMVWGLGMIVRKEPELAHSSLTKGSYGWSGAFGTHFFVDPVKKVSVVLMLNRSNIGGAGSYVSKRIEELVAAAYL</sequence>
<proteinExistence type="predicted"/>
<dbReference type="PANTHER" id="PTHR43283:SF3">
    <property type="entry name" value="BETA-LACTAMASE FAMILY PROTEIN (AFU_ORTHOLOGUE AFUA_5G07500)"/>
    <property type="match status" value="1"/>
</dbReference>
<dbReference type="Pfam" id="PF00144">
    <property type="entry name" value="Beta-lactamase"/>
    <property type="match status" value="1"/>
</dbReference>
<gene>
    <name evidence="2" type="ORF">H7B67_23905</name>
</gene>
<feature type="domain" description="Beta-lactamase-related" evidence="1">
    <location>
        <begin position="12"/>
        <end position="369"/>
    </location>
</feature>
<keyword evidence="3" id="KW-1185">Reference proteome</keyword>
<dbReference type="EMBL" id="JACJVQ010000020">
    <property type="protein sequence ID" value="MBB6637182.1"/>
    <property type="molecule type" value="Genomic_DNA"/>
</dbReference>
<dbReference type="InterPro" id="IPR012338">
    <property type="entry name" value="Beta-lactam/transpept-like"/>
</dbReference>
<evidence type="ECO:0000259" key="1">
    <source>
        <dbReference type="Pfam" id="PF00144"/>
    </source>
</evidence>
<dbReference type="AlphaFoldDB" id="A0A841T0W1"/>
<reference evidence="2 3" key="1">
    <citation type="submission" date="2020-08" db="EMBL/GenBank/DDBJ databases">
        <title>Cohnella phylogeny.</title>
        <authorList>
            <person name="Dunlap C."/>
        </authorList>
    </citation>
    <scope>NUCLEOTIDE SEQUENCE [LARGE SCALE GENOMIC DNA]</scope>
    <source>
        <strain evidence="2 3">DSM 25241</strain>
    </source>
</reference>
<comment type="caution">
    <text evidence="2">The sequence shown here is derived from an EMBL/GenBank/DDBJ whole genome shotgun (WGS) entry which is preliminary data.</text>
</comment>
<name>A0A841T0W1_9BACL</name>
<dbReference type="PANTHER" id="PTHR43283">
    <property type="entry name" value="BETA-LACTAMASE-RELATED"/>
    <property type="match status" value="1"/>
</dbReference>
<organism evidence="2 3">
    <name type="scientific">Cohnella thailandensis</name>
    <dbReference type="NCBI Taxonomy" id="557557"/>
    <lineage>
        <taxon>Bacteria</taxon>
        <taxon>Bacillati</taxon>
        <taxon>Bacillota</taxon>
        <taxon>Bacilli</taxon>
        <taxon>Bacillales</taxon>
        <taxon>Paenibacillaceae</taxon>
        <taxon>Cohnella</taxon>
    </lineage>
</organism>
<evidence type="ECO:0000313" key="2">
    <source>
        <dbReference type="EMBL" id="MBB6637182.1"/>
    </source>
</evidence>
<dbReference type="Proteomes" id="UP000535838">
    <property type="component" value="Unassembled WGS sequence"/>
</dbReference>
<dbReference type="Gene3D" id="3.40.710.10">
    <property type="entry name" value="DD-peptidase/beta-lactamase superfamily"/>
    <property type="match status" value="1"/>
</dbReference>
<protein>
    <submittedName>
        <fullName evidence="2">Beta-lactamase family protein</fullName>
    </submittedName>
</protein>
<evidence type="ECO:0000313" key="3">
    <source>
        <dbReference type="Proteomes" id="UP000535838"/>
    </source>
</evidence>
<dbReference type="InterPro" id="IPR001466">
    <property type="entry name" value="Beta-lactam-related"/>
</dbReference>
<dbReference type="InterPro" id="IPR050789">
    <property type="entry name" value="Diverse_Enzym_Activities"/>
</dbReference>
<dbReference type="SUPFAM" id="SSF56601">
    <property type="entry name" value="beta-lactamase/transpeptidase-like"/>
    <property type="match status" value="1"/>
</dbReference>
<dbReference type="RefSeq" id="WP_185122392.1">
    <property type="nucleotide sequence ID" value="NZ_JACJVQ010000020.1"/>
</dbReference>
<accession>A0A841T0W1</accession>